<comment type="caution">
    <text evidence="2">The sequence shown here is derived from an EMBL/GenBank/DDBJ whole genome shotgun (WGS) entry which is preliminary data.</text>
</comment>
<evidence type="ECO:0008006" key="4">
    <source>
        <dbReference type="Google" id="ProtNLM"/>
    </source>
</evidence>
<keyword evidence="1" id="KW-0812">Transmembrane</keyword>
<dbReference type="RefSeq" id="WP_394399162.1">
    <property type="nucleotide sequence ID" value="NZ_JBIGHW010000008.1"/>
</dbReference>
<keyword evidence="1" id="KW-0472">Membrane</keyword>
<keyword evidence="3" id="KW-1185">Reference proteome</keyword>
<proteinExistence type="predicted"/>
<evidence type="ECO:0000313" key="3">
    <source>
        <dbReference type="Proteomes" id="UP001606301"/>
    </source>
</evidence>
<evidence type="ECO:0000256" key="1">
    <source>
        <dbReference type="SAM" id="Phobius"/>
    </source>
</evidence>
<feature type="transmembrane region" description="Helical" evidence="1">
    <location>
        <begin position="12"/>
        <end position="32"/>
    </location>
</feature>
<evidence type="ECO:0000313" key="2">
    <source>
        <dbReference type="EMBL" id="MFG6442185.1"/>
    </source>
</evidence>
<organism evidence="2 3">
    <name type="scientific">Pelomonas margarita</name>
    <dbReference type="NCBI Taxonomy" id="3299031"/>
    <lineage>
        <taxon>Bacteria</taxon>
        <taxon>Pseudomonadati</taxon>
        <taxon>Pseudomonadota</taxon>
        <taxon>Betaproteobacteria</taxon>
        <taxon>Burkholderiales</taxon>
        <taxon>Sphaerotilaceae</taxon>
        <taxon>Roseateles</taxon>
    </lineage>
</organism>
<accession>A0ABW7FLG4</accession>
<gene>
    <name evidence="2" type="ORF">ACG0Z3_15995</name>
</gene>
<dbReference type="EMBL" id="JBIGHW010000008">
    <property type="protein sequence ID" value="MFG6442185.1"/>
    <property type="molecule type" value="Genomic_DNA"/>
</dbReference>
<protein>
    <recommendedName>
        <fullName evidence="4">DUF4244 domain-containing protein</fullName>
    </recommendedName>
</protein>
<dbReference type="Proteomes" id="UP001606301">
    <property type="component" value="Unassembled WGS sequence"/>
</dbReference>
<keyword evidence="1" id="KW-1133">Transmembrane helix</keyword>
<sequence length="64" mass="7067">MRRVARRRVRGQAMVEYLVVGLAVAAMFFLPWDGNPGSDTVVELMLDAIRTAFAKFLSAVSLPV</sequence>
<reference evidence="2 3" key="1">
    <citation type="submission" date="2024-08" db="EMBL/GenBank/DDBJ databases">
        <authorList>
            <person name="Lu H."/>
        </authorList>
    </citation>
    <scope>NUCLEOTIDE SEQUENCE [LARGE SCALE GENOMIC DNA]</scope>
    <source>
        <strain evidence="2 3">LKC17W</strain>
    </source>
</reference>
<name>A0ABW7FLG4_9BURK</name>